<feature type="transmembrane region" description="Helical" evidence="1">
    <location>
        <begin position="51"/>
        <end position="68"/>
    </location>
</feature>
<protein>
    <submittedName>
        <fullName evidence="2">Uncharacterized protein</fullName>
    </submittedName>
</protein>
<keyword evidence="1" id="KW-0812">Transmembrane</keyword>
<comment type="caution">
    <text evidence="2">The sequence shown here is derived from an EMBL/GenBank/DDBJ whole genome shotgun (WGS) entry which is preliminary data.</text>
</comment>
<reference evidence="3" key="1">
    <citation type="submission" date="2015-07" db="EMBL/GenBank/DDBJ databases">
        <title>Near-Complete Genome Sequence of the Cellulolytic Bacterium Bacteroides (Pseudobacteroides) cellulosolvens ATCC 35603.</title>
        <authorList>
            <person name="Dassa B."/>
            <person name="Utturkar S.M."/>
            <person name="Klingeman D.M."/>
            <person name="Hurt R.A."/>
            <person name="Keller M."/>
            <person name="Xu J."/>
            <person name="Reddy Y.H.K."/>
            <person name="Borovok I."/>
            <person name="Grinberg I.R."/>
            <person name="Lamed R."/>
            <person name="Zhivin O."/>
            <person name="Bayer E.A."/>
            <person name="Brown S.D."/>
        </authorList>
    </citation>
    <scope>NUCLEOTIDE SEQUENCE [LARGE SCALE GENOMIC DNA]</scope>
    <source>
        <strain evidence="3">DSM 2933</strain>
    </source>
</reference>
<keyword evidence="1" id="KW-0472">Membrane</keyword>
<evidence type="ECO:0000313" key="3">
    <source>
        <dbReference type="Proteomes" id="UP000036923"/>
    </source>
</evidence>
<keyword evidence="3" id="KW-1185">Reference proteome</keyword>
<dbReference type="eggNOG" id="COG3547">
    <property type="taxonomic scope" value="Bacteria"/>
</dbReference>
<dbReference type="EMBL" id="LGTC01000001">
    <property type="protein sequence ID" value="KNY26106.1"/>
    <property type="molecule type" value="Genomic_DNA"/>
</dbReference>
<gene>
    <name evidence="2" type="ORF">Bccel_1368</name>
</gene>
<dbReference type="AlphaFoldDB" id="A0A0L6JJQ0"/>
<name>A0A0L6JJQ0_9FIRM</name>
<keyword evidence="1" id="KW-1133">Transmembrane helix</keyword>
<organism evidence="2 3">
    <name type="scientific">Pseudobacteroides cellulosolvens ATCC 35603 = DSM 2933</name>
    <dbReference type="NCBI Taxonomy" id="398512"/>
    <lineage>
        <taxon>Bacteria</taxon>
        <taxon>Bacillati</taxon>
        <taxon>Bacillota</taxon>
        <taxon>Clostridia</taxon>
        <taxon>Eubacteriales</taxon>
        <taxon>Oscillospiraceae</taxon>
        <taxon>Pseudobacteroides</taxon>
    </lineage>
</organism>
<sequence length="112" mass="12999">MNKYILKLKLLEGYNCTERDIRELRTFSKKIAFKGGIILYKRLAVRRGRNRATVAVGHSILTIAYYILGDSKSFYDLGSDYFEQKKKQDIARRALKRLEDLGYKVTVEKMGA</sequence>
<proteinExistence type="predicted"/>
<dbReference type="OrthoDB" id="9815354at2"/>
<dbReference type="RefSeq" id="WP_036945358.1">
    <property type="nucleotide sequence ID" value="NZ_LGTC01000001.1"/>
</dbReference>
<accession>A0A0L6JJQ0</accession>
<dbReference type="Proteomes" id="UP000036923">
    <property type="component" value="Unassembled WGS sequence"/>
</dbReference>
<evidence type="ECO:0000313" key="2">
    <source>
        <dbReference type="EMBL" id="KNY26106.1"/>
    </source>
</evidence>
<evidence type="ECO:0000256" key="1">
    <source>
        <dbReference type="SAM" id="Phobius"/>
    </source>
</evidence>